<organism evidence="2 3">
    <name type="scientific">Clarias magur</name>
    <name type="common">Asian catfish</name>
    <name type="synonym">Macropteronotus magur</name>
    <dbReference type="NCBI Taxonomy" id="1594786"/>
    <lineage>
        <taxon>Eukaryota</taxon>
        <taxon>Metazoa</taxon>
        <taxon>Chordata</taxon>
        <taxon>Craniata</taxon>
        <taxon>Vertebrata</taxon>
        <taxon>Euteleostomi</taxon>
        <taxon>Actinopterygii</taxon>
        <taxon>Neopterygii</taxon>
        <taxon>Teleostei</taxon>
        <taxon>Ostariophysi</taxon>
        <taxon>Siluriformes</taxon>
        <taxon>Clariidae</taxon>
        <taxon>Clarias</taxon>
    </lineage>
</organism>
<evidence type="ECO:0000313" key="3">
    <source>
        <dbReference type="Proteomes" id="UP000727407"/>
    </source>
</evidence>
<proteinExistence type="predicted"/>
<comment type="caution">
    <text evidence="2">The sequence shown here is derived from an EMBL/GenBank/DDBJ whole genome shotgun (WGS) entry which is preliminary data.</text>
</comment>
<protein>
    <submittedName>
        <fullName evidence="2">Uncharacterized protein</fullName>
    </submittedName>
</protein>
<reference evidence="2" key="1">
    <citation type="submission" date="2020-07" db="EMBL/GenBank/DDBJ databases">
        <title>Clarias magur genome sequencing, assembly and annotation.</title>
        <authorList>
            <person name="Kushwaha B."/>
            <person name="Kumar R."/>
            <person name="Das P."/>
            <person name="Joshi C.G."/>
            <person name="Kumar D."/>
            <person name="Nagpure N.S."/>
            <person name="Pandey M."/>
            <person name="Agarwal S."/>
            <person name="Srivastava S."/>
            <person name="Singh M."/>
            <person name="Sahoo L."/>
            <person name="Jayasankar P."/>
            <person name="Meher P.K."/>
            <person name="Koringa P.G."/>
            <person name="Iquebal M.A."/>
            <person name="Das S.P."/>
            <person name="Bit A."/>
            <person name="Patnaik S."/>
            <person name="Patel N."/>
            <person name="Shah T.M."/>
            <person name="Hinsu A."/>
            <person name="Jena J.K."/>
        </authorList>
    </citation>
    <scope>NUCLEOTIDE SEQUENCE</scope>
    <source>
        <strain evidence="2">CIFAMagur01</strain>
        <tissue evidence="2">Testis</tissue>
    </source>
</reference>
<feature type="non-terminal residue" evidence="2">
    <location>
        <position position="1"/>
    </location>
</feature>
<feature type="non-terminal residue" evidence="2">
    <location>
        <position position="63"/>
    </location>
</feature>
<keyword evidence="3" id="KW-1185">Reference proteome</keyword>
<sequence length="63" mass="7033">RPSALTRERRSRGGRGRSSLPLITSEQTLGKGKREKAKRSALDPVQTSLLKDVKRWTLLCGTK</sequence>
<name>A0A8J4UD87_CLAMG</name>
<accession>A0A8J4UD87</accession>
<dbReference type="EMBL" id="QNUK01000063">
    <property type="protein sequence ID" value="KAF5904071.1"/>
    <property type="molecule type" value="Genomic_DNA"/>
</dbReference>
<evidence type="ECO:0000256" key="1">
    <source>
        <dbReference type="SAM" id="MobiDB-lite"/>
    </source>
</evidence>
<gene>
    <name evidence="2" type="ORF">DAT39_006182</name>
</gene>
<feature type="region of interest" description="Disordered" evidence="1">
    <location>
        <begin position="1"/>
        <end position="41"/>
    </location>
</feature>
<dbReference type="AlphaFoldDB" id="A0A8J4UD87"/>
<dbReference type="Proteomes" id="UP000727407">
    <property type="component" value="Unassembled WGS sequence"/>
</dbReference>
<evidence type="ECO:0000313" key="2">
    <source>
        <dbReference type="EMBL" id="KAF5904071.1"/>
    </source>
</evidence>